<evidence type="ECO:0000256" key="6">
    <source>
        <dbReference type="ARBA" id="ARBA00023014"/>
    </source>
</evidence>
<dbReference type="SMART" id="SM00729">
    <property type="entry name" value="Elp3"/>
    <property type="match status" value="1"/>
</dbReference>
<dbReference type="EMBL" id="QGMY01000008">
    <property type="protein sequence ID" value="PWR71303.1"/>
    <property type="molecule type" value="Genomic_DNA"/>
</dbReference>
<sequence length="333" mass="37216">MFEKLLEKARSGEITKELALEILTKSKKPENALKLFEMASKVRNEVIGPNLLWAGGGIRATVPCKIEPRCKYCSFYLRGEFKLETIISCVKIMEEIGMREIHLVGGANLQGYDEEVLELIKAIRSVSNIAIGLNFGCSLSEDTIRLLKGMNIFGITIAIETINEELFKASKPGDSLKLKKEMFTICERVGMPIHAMLFVGLGGTLEDRINLIYFVKQFSHLSTLSFSRFFPFSGTPFQDHQRCSPWDVATTIAVARLVLPKINLSIAAGNTVDDIPLWYIAGGGNQIQGVYTTEKNFPLGPGEIMVPVDEDHIIINRMPIVQHYLEDMDVSIR</sequence>
<dbReference type="GO" id="GO:0046872">
    <property type="term" value="F:metal ion binding"/>
    <property type="evidence" value="ECO:0007669"/>
    <property type="project" value="UniProtKB-KW"/>
</dbReference>
<dbReference type="PANTHER" id="PTHR43726">
    <property type="entry name" value="3-METHYLORNITHINE SYNTHASE"/>
    <property type="match status" value="1"/>
</dbReference>
<evidence type="ECO:0000256" key="3">
    <source>
        <dbReference type="ARBA" id="ARBA00022691"/>
    </source>
</evidence>
<dbReference type="GO" id="GO:0051539">
    <property type="term" value="F:4 iron, 4 sulfur cluster binding"/>
    <property type="evidence" value="ECO:0007669"/>
    <property type="project" value="UniProtKB-KW"/>
</dbReference>
<dbReference type="GO" id="GO:0044272">
    <property type="term" value="P:sulfur compound biosynthetic process"/>
    <property type="evidence" value="ECO:0007669"/>
    <property type="project" value="UniProtKB-ARBA"/>
</dbReference>
<dbReference type="Gene3D" id="3.20.20.70">
    <property type="entry name" value="Aldolase class I"/>
    <property type="match status" value="1"/>
</dbReference>
<comment type="cofactor">
    <cofactor evidence="1">
        <name>[4Fe-4S] cluster</name>
        <dbReference type="ChEBI" id="CHEBI:49883"/>
    </cofactor>
</comment>
<dbReference type="PANTHER" id="PTHR43726:SF1">
    <property type="entry name" value="BIOTIN SYNTHASE"/>
    <property type="match status" value="1"/>
</dbReference>
<dbReference type="SUPFAM" id="SSF102114">
    <property type="entry name" value="Radical SAM enzymes"/>
    <property type="match status" value="1"/>
</dbReference>
<proteinExistence type="predicted"/>
<dbReference type="Pfam" id="PF04055">
    <property type="entry name" value="Radical_SAM"/>
    <property type="match status" value="1"/>
</dbReference>
<dbReference type="InterPro" id="IPR034422">
    <property type="entry name" value="HydE/PylB-like"/>
</dbReference>
<keyword evidence="6" id="KW-0411">Iron-sulfur</keyword>
<evidence type="ECO:0000313" key="9">
    <source>
        <dbReference type="EMBL" id="PWR71303.1"/>
    </source>
</evidence>
<dbReference type="Proteomes" id="UP000245657">
    <property type="component" value="Unassembled WGS sequence"/>
</dbReference>
<comment type="cofactor">
    <cofactor evidence="7">
        <name>[2Fe-2S] cluster</name>
        <dbReference type="ChEBI" id="CHEBI:190135"/>
    </cofactor>
</comment>
<name>A0A2V2N7Q1_9EURY</name>
<dbReference type="InterPro" id="IPR058240">
    <property type="entry name" value="rSAM_sf"/>
</dbReference>
<evidence type="ECO:0000256" key="4">
    <source>
        <dbReference type="ARBA" id="ARBA00022723"/>
    </source>
</evidence>
<evidence type="ECO:0000256" key="2">
    <source>
        <dbReference type="ARBA" id="ARBA00022485"/>
    </source>
</evidence>
<comment type="caution">
    <text evidence="9">The sequence shown here is derived from an EMBL/GenBank/DDBJ whole genome shotgun (WGS) entry which is preliminary data.</text>
</comment>
<gene>
    <name evidence="9" type="ORF">DK846_10565</name>
</gene>
<dbReference type="InterPro" id="IPR013785">
    <property type="entry name" value="Aldolase_TIM"/>
</dbReference>
<organism evidence="9 10">
    <name type="scientific">Methanospirillum lacunae</name>
    <dbReference type="NCBI Taxonomy" id="668570"/>
    <lineage>
        <taxon>Archaea</taxon>
        <taxon>Methanobacteriati</taxon>
        <taxon>Methanobacteriota</taxon>
        <taxon>Stenosarchaea group</taxon>
        <taxon>Methanomicrobia</taxon>
        <taxon>Methanomicrobiales</taxon>
        <taxon>Methanospirillaceae</taxon>
        <taxon>Methanospirillum</taxon>
    </lineage>
</organism>
<dbReference type="GO" id="GO:0016740">
    <property type="term" value="F:transferase activity"/>
    <property type="evidence" value="ECO:0007669"/>
    <property type="project" value="TreeGrafter"/>
</dbReference>
<keyword evidence="3" id="KW-0949">S-adenosyl-L-methionine</keyword>
<reference evidence="9 10" key="1">
    <citation type="submission" date="2018-05" db="EMBL/GenBank/DDBJ databases">
        <title>Draft genome of Methanospirillum lacunae Ki8-1.</title>
        <authorList>
            <person name="Dueholm M.S."/>
            <person name="Nielsen P.H."/>
            <person name="Bakmann L.F."/>
            <person name="Otzen D.E."/>
        </authorList>
    </citation>
    <scope>NUCLEOTIDE SEQUENCE [LARGE SCALE GENOMIC DNA]</scope>
    <source>
        <strain evidence="9 10">Ki8-1</strain>
    </source>
</reference>
<dbReference type="OrthoDB" id="61910at2157"/>
<evidence type="ECO:0000256" key="1">
    <source>
        <dbReference type="ARBA" id="ARBA00001966"/>
    </source>
</evidence>
<dbReference type="Pfam" id="PF06968">
    <property type="entry name" value="BATS"/>
    <property type="match status" value="1"/>
</dbReference>
<dbReference type="SFLD" id="SFLDG01060">
    <property type="entry name" value="BATS_domain_containing"/>
    <property type="match status" value="1"/>
</dbReference>
<evidence type="ECO:0000256" key="7">
    <source>
        <dbReference type="ARBA" id="ARBA00034078"/>
    </source>
</evidence>
<dbReference type="CDD" id="cd01335">
    <property type="entry name" value="Radical_SAM"/>
    <property type="match status" value="1"/>
</dbReference>
<keyword evidence="2" id="KW-0004">4Fe-4S</keyword>
<evidence type="ECO:0000259" key="8">
    <source>
        <dbReference type="PROSITE" id="PS51918"/>
    </source>
</evidence>
<evidence type="ECO:0000256" key="5">
    <source>
        <dbReference type="ARBA" id="ARBA00023004"/>
    </source>
</evidence>
<keyword evidence="5" id="KW-0408">Iron</keyword>
<evidence type="ECO:0000313" key="10">
    <source>
        <dbReference type="Proteomes" id="UP000245657"/>
    </source>
</evidence>
<dbReference type="GeneID" id="97547075"/>
<dbReference type="RefSeq" id="WP_109968921.1">
    <property type="nucleotide sequence ID" value="NZ_CP176093.1"/>
</dbReference>
<keyword evidence="10" id="KW-1185">Reference proteome</keyword>
<dbReference type="SFLD" id="SFLDS00029">
    <property type="entry name" value="Radical_SAM"/>
    <property type="match status" value="1"/>
</dbReference>
<dbReference type="InterPro" id="IPR006638">
    <property type="entry name" value="Elp3/MiaA/NifB-like_rSAM"/>
</dbReference>
<dbReference type="InterPro" id="IPR010722">
    <property type="entry name" value="BATS_dom"/>
</dbReference>
<dbReference type="AlphaFoldDB" id="A0A2V2N7Q1"/>
<dbReference type="InterPro" id="IPR007197">
    <property type="entry name" value="rSAM"/>
</dbReference>
<keyword evidence="4" id="KW-0479">Metal-binding</keyword>
<dbReference type="GO" id="GO:0042364">
    <property type="term" value="P:water-soluble vitamin biosynthetic process"/>
    <property type="evidence" value="ECO:0007669"/>
    <property type="project" value="UniProtKB-ARBA"/>
</dbReference>
<accession>A0A2V2N7Q1</accession>
<dbReference type="PROSITE" id="PS51918">
    <property type="entry name" value="RADICAL_SAM"/>
    <property type="match status" value="1"/>
</dbReference>
<feature type="domain" description="Radical SAM core" evidence="8">
    <location>
        <begin position="50"/>
        <end position="267"/>
    </location>
</feature>
<protein>
    <submittedName>
        <fullName evidence="9">Radical SAM protein</fullName>
    </submittedName>
</protein>